<comment type="caution">
    <text evidence="1">The sequence shown here is derived from an EMBL/GenBank/DDBJ whole genome shotgun (WGS) entry which is preliminary data.</text>
</comment>
<dbReference type="EMBL" id="JAQIZT010000018">
    <property type="protein sequence ID" value="KAJ6957608.1"/>
    <property type="molecule type" value="Genomic_DNA"/>
</dbReference>
<dbReference type="Proteomes" id="UP001164929">
    <property type="component" value="Chromosome 18"/>
</dbReference>
<accession>A0AAD6LBF6</accession>
<dbReference type="AlphaFoldDB" id="A0AAD6LBF6"/>
<name>A0AAD6LBF6_9ROSI</name>
<proteinExistence type="predicted"/>
<evidence type="ECO:0000313" key="2">
    <source>
        <dbReference type="Proteomes" id="UP001164929"/>
    </source>
</evidence>
<reference evidence="1 2" key="1">
    <citation type="journal article" date="2023" name="Mol. Ecol. Resour.">
        <title>Chromosome-level genome assembly of a triploid poplar Populus alba 'Berolinensis'.</title>
        <authorList>
            <person name="Chen S."/>
            <person name="Yu Y."/>
            <person name="Wang X."/>
            <person name="Wang S."/>
            <person name="Zhang T."/>
            <person name="Zhou Y."/>
            <person name="He R."/>
            <person name="Meng N."/>
            <person name="Wang Y."/>
            <person name="Liu W."/>
            <person name="Liu Z."/>
            <person name="Liu J."/>
            <person name="Guo Q."/>
            <person name="Huang H."/>
            <person name="Sederoff R.R."/>
            <person name="Wang G."/>
            <person name="Qu G."/>
            <person name="Chen S."/>
        </authorList>
    </citation>
    <scope>NUCLEOTIDE SEQUENCE [LARGE SCALE GENOMIC DNA]</scope>
    <source>
        <strain evidence="1">SC-2020</strain>
    </source>
</reference>
<gene>
    <name evidence="1" type="ORF">NC653_039541</name>
</gene>
<organism evidence="1 2">
    <name type="scientific">Populus alba x Populus x berolinensis</name>
    <dbReference type="NCBI Taxonomy" id="444605"/>
    <lineage>
        <taxon>Eukaryota</taxon>
        <taxon>Viridiplantae</taxon>
        <taxon>Streptophyta</taxon>
        <taxon>Embryophyta</taxon>
        <taxon>Tracheophyta</taxon>
        <taxon>Spermatophyta</taxon>
        <taxon>Magnoliopsida</taxon>
        <taxon>eudicotyledons</taxon>
        <taxon>Gunneridae</taxon>
        <taxon>Pentapetalae</taxon>
        <taxon>rosids</taxon>
        <taxon>fabids</taxon>
        <taxon>Malpighiales</taxon>
        <taxon>Salicaceae</taxon>
        <taxon>Saliceae</taxon>
        <taxon>Populus</taxon>
    </lineage>
</organism>
<sequence>MEFMGIDPTSTPVFLLYAYDWQMMSVLPHFRHKIKWFAKLCTALPQNSSKGAETFLNELSMMGKT</sequence>
<evidence type="ECO:0000313" key="1">
    <source>
        <dbReference type="EMBL" id="KAJ6957608.1"/>
    </source>
</evidence>
<protein>
    <submittedName>
        <fullName evidence="1">Uncharacterized protein</fullName>
    </submittedName>
</protein>
<keyword evidence="2" id="KW-1185">Reference proteome</keyword>